<comment type="caution">
    <text evidence="2">The sequence shown here is derived from an EMBL/GenBank/DDBJ whole genome shotgun (WGS) entry which is preliminary data.</text>
</comment>
<protein>
    <recommendedName>
        <fullName evidence="1">Schlafen AlbA-2 domain-containing protein</fullName>
    </recommendedName>
</protein>
<gene>
    <name evidence="2" type="ORF">GC247_04120</name>
</gene>
<dbReference type="InterPro" id="IPR038461">
    <property type="entry name" value="Schlafen_AlbA_2_dom_sf"/>
</dbReference>
<reference evidence="2 3" key="1">
    <citation type="submission" date="2019-10" db="EMBL/GenBank/DDBJ databases">
        <title>Genome Sequencing and assembly of Lactobacillus fermentum I2, a lactic acid bacteria.</title>
        <authorList>
            <person name="Lopes L.S."/>
            <person name="Persinoti G.F."/>
            <person name="Riano-Pachon D.M."/>
            <person name="Labate C.A."/>
        </authorList>
    </citation>
    <scope>NUCLEOTIDE SEQUENCE [LARGE SCALE GENOMIC DNA]</scope>
    <source>
        <strain evidence="2 3">I2</strain>
    </source>
</reference>
<evidence type="ECO:0000313" key="2">
    <source>
        <dbReference type="EMBL" id="MPQ35097.1"/>
    </source>
</evidence>
<evidence type="ECO:0000313" key="3">
    <source>
        <dbReference type="Proteomes" id="UP000466799"/>
    </source>
</evidence>
<dbReference type="Proteomes" id="UP000466799">
    <property type="component" value="Unassembled WGS sequence"/>
</dbReference>
<dbReference type="AlphaFoldDB" id="A0A843R311"/>
<accession>A0A843R311</accession>
<feature type="domain" description="Schlafen AlbA-2" evidence="1">
    <location>
        <begin position="40"/>
        <end position="172"/>
    </location>
</feature>
<dbReference type="InterPro" id="IPR007421">
    <property type="entry name" value="Schlafen_AlbA_2_dom"/>
</dbReference>
<sequence>MKAKFLQNYSILDIKLSIKKGEIILNEEALIRIINKAPIENDHWDFKEKWHEENGELLRDIINFTNTPHHDDCYIILGVDDKDGKLVGVEKDPNRRNKQQLQDYLRRQPFAQNWYPLTNVETFKLAGHCIDVITIKNSNNVPIYLNRRVNRKGKPMQPGLIYSRINDSNTPVDESTSDKQMELLWEKRFHLDVSIYDRYKAILTTPQDWDQVITEDNHEYFIYLKDPNFVIKVEGPLENKNSHFESFMMSEFNIRVEWFIIKLFYGNNEIYYNYDIPVDDSSAEIIIPDHHFINVNDVFSGLSYHCYIKDELPYILTNFINDVRNVSNAGYWWNHVISDSVIYETKKEKAYYEKLVFDNYEKIKSSELTSNPETVQSLISKIKLSGTQGECGDISLIAKELEREHLLVKYIKKLQLKTAPSQNS</sequence>
<dbReference type="Gene3D" id="3.30.950.30">
    <property type="entry name" value="Schlafen, AAA domain"/>
    <property type="match status" value="1"/>
</dbReference>
<evidence type="ECO:0000259" key="1">
    <source>
        <dbReference type="Pfam" id="PF04326"/>
    </source>
</evidence>
<proteinExistence type="predicted"/>
<dbReference type="EMBL" id="WHJL01000022">
    <property type="protein sequence ID" value="MPQ35097.1"/>
    <property type="molecule type" value="Genomic_DNA"/>
</dbReference>
<name>A0A843R311_LIMFE</name>
<organism evidence="2 3">
    <name type="scientific">Limosilactobacillus fermentum</name>
    <name type="common">Lactobacillus fermentum</name>
    <dbReference type="NCBI Taxonomy" id="1613"/>
    <lineage>
        <taxon>Bacteria</taxon>
        <taxon>Bacillati</taxon>
        <taxon>Bacillota</taxon>
        <taxon>Bacilli</taxon>
        <taxon>Lactobacillales</taxon>
        <taxon>Lactobacillaceae</taxon>
        <taxon>Limosilactobacillus</taxon>
    </lineage>
</organism>
<dbReference type="Pfam" id="PF04326">
    <property type="entry name" value="SLFN_AlbA_2"/>
    <property type="match status" value="1"/>
</dbReference>